<evidence type="ECO:0000313" key="13">
    <source>
        <dbReference type="Proteomes" id="UP001500631"/>
    </source>
</evidence>
<evidence type="ECO:0000256" key="3">
    <source>
        <dbReference type="ARBA" id="ARBA00022517"/>
    </source>
</evidence>
<dbReference type="InterPro" id="IPR032859">
    <property type="entry name" value="KH_dom-like"/>
</dbReference>
<evidence type="ECO:0000256" key="4">
    <source>
        <dbReference type="ARBA" id="ARBA00022737"/>
    </source>
</evidence>
<dbReference type="CDD" id="cd01894">
    <property type="entry name" value="EngA1"/>
    <property type="match status" value="1"/>
</dbReference>
<evidence type="ECO:0000256" key="10">
    <source>
        <dbReference type="RuleBase" id="RU004481"/>
    </source>
</evidence>
<dbReference type="EMBL" id="BAABKE010000001">
    <property type="protein sequence ID" value="GAA5095216.1"/>
    <property type="molecule type" value="Genomic_DNA"/>
</dbReference>
<organism evidence="12 13">
    <name type="scientific">Wohlfahrtiimonas larvae</name>
    <dbReference type="NCBI Taxonomy" id="1157986"/>
    <lineage>
        <taxon>Bacteria</taxon>
        <taxon>Pseudomonadati</taxon>
        <taxon>Pseudomonadota</taxon>
        <taxon>Gammaproteobacteria</taxon>
        <taxon>Cardiobacteriales</taxon>
        <taxon>Ignatzschineriaceae</taxon>
        <taxon>Wohlfahrtiimonas</taxon>
    </lineage>
</organism>
<protein>
    <recommendedName>
        <fullName evidence="2 8">GTPase Der</fullName>
    </recommendedName>
    <alternativeName>
        <fullName evidence="7 8">GTP-binding protein EngA</fullName>
    </alternativeName>
</protein>
<dbReference type="PANTHER" id="PTHR43834:SF6">
    <property type="entry name" value="GTPASE DER"/>
    <property type="match status" value="1"/>
</dbReference>
<evidence type="ECO:0000256" key="5">
    <source>
        <dbReference type="ARBA" id="ARBA00022741"/>
    </source>
</evidence>
<dbReference type="NCBIfam" id="TIGR03594">
    <property type="entry name" value="GTPase_EngA"/>
    <property type="match status" value="1"/>
</dbReference>
<reference evidence="13" key="1">
    <citation type="journal article" date="2019" name="Int. J. Syst. Evol. Microbiol.">
        <title>The Global Catalogue of Microorganisms (GCM) 10K type strain sequencing project: providing services to taxonomists for standard genome sequencing and annotation.</title>
        <authorList>
            <consortium name="The Broad Institute Genomics Platform"/>
            <consortium name="The Broad Institute Genome Sequencing Center for Infectious Disease"/>
            <person name="Wu L."/>
            <person name="Ma J."/>
        </authorList>
    </citation>
    <scope>NUCLEOTIDE SEQUENCE [LARGE SCALE GENOMIC DNA]</scope>
    <source>
        <strain evidence="13">JCM 18424</strain>
    </source>
</reference>
<feature type="binding site" evidence="8">
    <location>
        <begin position="315"/>
        <end position="318"/>
    </location>
    <ligand>
        <name>GTP</name>
        <dbReference type="ChEBI" id="CHEBI:37565"/>
        <label>2</label>
    </ligand>
</feature>
<dbReference type="RefSeq" id="WP_077926127.1">
    <property type="nucleotide sequence ID" value="NZ_BAABKE010000001.1"/>
</dbReference>
<feature type="binding site" evidence="8">
    <location>
        <begin position="250"/>
        <end position="254"/>
    </location>
    <ligand>
        <name>GTP</name>
        <dbReference type="ChEBI" id="CHEBI:37565"/>
        <label>2</label>
    </ligand>
</feature>
<dbReference type="SUPFAM" id="SSF52540">
    <property type="entry name" value="P-loop containing nucleoside triphosphate hydrolases"/>
    <property type="match status" value="2"/>
</dbReference>
<feature type="binding site" evidence="8">
    <location>
        <begin position="11"/>
        <end position="18"/>
    </location>
    <ligand>
        <name>GTP</name>
        <dbReference type="ChEBI" id="CHEBI:37565"/>
        <label>1</label>
    </ligand>
</feature>
<sequence>MKDLPIIALVGRPNVGKSTLYNALTRTRDALVADQPGLTRDRRYGMGKVGAEQTPYIILDTGGLSGDDSNHMDNLIASQVWKAVEDADLIYFIVDGRNDVTGYDEEIAEMVRRTNKPVIVVVNKAEGKEEDMAIAPFYALGMGDPIAVSAAHNRGILDLVHSTFARFPELEFEEEFEDYDEKSEDEEDDVVLDDGPIRLAVLGRPNAGKSTLINRIIGEERVLASDVAGTTRDAVEIPFSKEDRDFILIDTAGIRRRSRVDDKIEKFSVIKSIEAMQKSNVVVFVFDAHEGLSDQDAGLLGNVLDSGRALVLAVNKWDHLPDHEREWIKTEFTRKFAFIDFTQPIFISALHGTNVDKVLKMAIQAYDNAMRKFTTNELSNILEAAVHRHHPPVSQGLAPKLRYAHQGGKNPPRIVVHGSRVSHVKPDYIRYLMNTYREQLKLVGTPVRLDFRSGDNPYAVEKPQTKVQADKQILANAKGKHLKKKRKSR</sequence>
<dbReference type="InterPro" id="IPR015946">
    <property type="entry name" value="KH_dom-like_a/b"/>
</dbReference>
<keyword evidence="4 10" id="KW-0677">Repeat</keyword>
<comment type="function">
    <text evidence="8 10">GTPase that plays an essential role in the late steps of ribosome biogenesis.</text>
</comment>
<gene>
    <name evidence="8 12" type="primary">der</name>
    <name evidence="12" type="ORF">GCM10023338_04360</name>
</gene>
<dbReference type="CDD" id="cd01895">
    <property type="entry name" value="EngA2"/>
    <property type="match status" value="1"/>
</dbReference>
<dbReference type="HAMAP" id="MF_00195">
    <property type="entry name" value="GTPase_Der"/>
    <property type="match status" value="1"/>
</dbReference>
<dbReference type="Pfam" id="PF01926">
    <property type="entry name" value="MMR_HSR1"/>
    <property type="match status" value="2"/>
</dbReference>
<dbReference type="NCBIfam" id="TIGR00231">
    <property type="entry name" value="small_GTP"/>
    <property type="match status" value="2"/>
</dbReference>
<keyword evidence="3 8" id="KW-0690">Ribosome biogenesis</keyword>
<dbReference type="PIRSF" id="PIRSF006485">
    <property type="entry name" value="GTP-binding_EngA"/>
    <property type="match status" value="1"/>
</dbReference>
<accession>A0ABP9MIX5</accession>
<feature type="binding site" evidence="8">
    <location>
        <begin position="123"/>
        <end position="126"/>
    </location>
    <ligand>
        <name>GTP</name>
        <dbReference type="ChEBI" id="CHEBI:37565"/>
        <label>1</label>
    </ligand>
</feature>
<evidence type="ECO:0000256" key="6">
    <source>
        <dbReference type="ARBA" id="ARBA00023134"/>
    </source>
</evidence>
<dbReference type="PROSITE" id="PS51712">
    <property type="entry name" value="G_ENGA"/>
    <property type="match status" value="2"/>
</dbReference>
<dbReference type="PRINTS" id="PR00326">
    <property type="entry name" value="GTP1OBG"/>
</dbReference>
<dbReference type="InterPro" id="IPR006073">
    <property type="entry name" value="GTP-bd"/>
</dbReference>
<keyword evidence="6 8" id="KW-0342">GTP-binding</keyword>
<dbReference type="InterPro" id="IPR027417">
    <property type="entry name" value="P-loop_NTPase"/>
</dbReference>
<feature type="binding site" evidence="8">
    <location>
        <begin position="60"/>
        <end position="64"/>
    </location>
    <ligand>
        <name>GTP</name>
        <dbReference type="ChEBI" id="CHEBI:37565"/>
        <label>1</label>
    </ligand>
</feature>
<comment type="caution">
    <text evidence="12">The sequence shown here is derived from an EMBL/GenBank/DDBJ whole genome shotgun (WGS) entry which is preliminary data.</text>
</comment>
<evidence type="ECO:0000256" key="2">
    <source>
        <dbReference type="ARBA" id="ARBA00020953"/>
    </source>
</evidence>
<evidence type="ECO:0000313" key="12">
    <source>
        <dbReference type="EMBL" id="GAA5095216.1"/>
    </source>
</evidence>
<evidence type="ECO:0000256" key="8">
    <source>
        <dbReference type="HAMAP-Rule" id="MF_00195"/>
    </source>
</evidence>
<dbReference type="InterPro" id="IPR016484">
    <property type="entry name" value="GTPase_Der"/>
</dbReference>
<keyword evidence="13" id="KW-1185">Reference proteome</keyword>
<evidence type="ECO:0000256" key="9">
    <source>
        <dbReference type="PROSITE-ProRule" id="PRU01049"/>
    </source>
</evidence>
<feature type="domain" description="EngA-type G" evidence="11">
    <location>
        <begin position="5"/>
        <end position="171"/>
    </location>
</feature>
<evidence type="ECO:0000259" key="11">
    <source>
        <dbReference type="PROSITE" id="PS51712"/>
    </source>
</evidence>
<dbReference type="Gene3D" id="3.30.300.20">
    <property type="match status" value="1"/>
</dbReference>
<dbReference type="PANTHER" id="PTHR43834">
    <property type="entry name" value="GTPASE DER"/>
    <property type="match status" value="1"/>
</dbReference>
<proteinExistence type="inferred from homology"/>
<dbReference type="InterPro" id="IPR005225">
    <property type="entry name" value="Small_GTP-bd"/>
</dbReference>
<dbReference type="Pfam" id="PF14714">
    <property type="entry name" value="KH_dom-like"/>
    <property type="match status" value="1"/>
</dbReference>
<comment type="subunit">
    <text evidence="8">Associates with the 50S ribosomal subunit.</text>
</comment>
<evidence type="ECO:0000256" key="7">
    <source>
        <dbReference type="ARBA" id="ARBA00032345"/>
    </source>
</evidence>
<evidence type="ECO:0000256" key="1">
    <source>
        <dbReference type="ARBA" id="ARBA00008279"/>
    </source>
</evidence>
<dbReference type="Proteomes" id="UP001500631">
    <property type="component" value="Unassembled WGS sequence"/>
</dbReference>
<dbReference type="Gene3D" id="3.40.50.300">
    <property type="entry name" value="P-loop containing nucleotide triphosphate hydrolases"/>
    <property type="match status" value="2"/>
</dbReference>
<dbReference type="InterPro" id="IPR031166">
    <property type="entry name" value="G_ENGA"/>
</dbReference>
<name>A0ABP9MIX5_9GAMM</name>
<keyword evidence="5 8" id="KW-0547">Nucleotide-binding</keyword>
<feature type="binding site" evidence="8">
    <location>
        <begin position="203"/>
        <end position="210"/>
    </location>
    <ligand>
        <name>GTP</name>
        <dbReference type="ChEBI" id="CHEBI:37565"/>
        <label>2</label>
    </ligand>
</feature>
<comment type="similarity">
    <text evidence="1 8 9 10">Belongs to the TRAFAC class TrmE-Era-EngA-EngB-Septin-like GTPase superfamily. EngA (Der) GTPase family.</text>
</comment>
<feature type="domain" description="EngA-type G" evidence="11">
    <location>
        <begin position="197"/>
        <end position="370"/>
    </location>
</feature>